<keyword evidence="5" id="KW-1185">Reference proteome</keyword>
<evidence type="ECO:0000256" key="3">
    <source>
        <dbReference type="SAM" id="MobiDB-lite"/>
    </source>
</evidence>
<reference evidence="5" key="1">
    <citation type="journal article" date="2019" name="Nat. Commun.">
        <title>Expansion of phycobilisome linker gene families in mesophilic red algae.</title>
        <authorList>
            <person name="Lee J."/>
            <person name="Kim D."/>
            <person name="Bhattacharya D."/>
            <person name="Yoon H.S."/>
        </authorList>
    </citation>
    <scope>NUCLEOTIDE SEQUENCE [LARGE SCALE GENOMIC DNA]</scope>
    <source>
        <strain evidence="5">CCMP 1328</strain>
    </source>
</reference>
<dbReference type="InterPro" id="IPR002885">
    <property type="entry name" value="PPR_rpt"/>
</dbReference>
<protein>
    <submittedName>
        <fullName evidence="4">Pentatricopeptide repeat-containing protein</fullName>
    </submittedName>
</protein>
<proteinExistence type="inferred from homology"/>
<dbReference type="PANTHER" id="PTHR46128:SF102">
    <property type="entry name" value="PENTACOTRIPEPTIDE-REPEAT REGION OF PRORP DOMAIN-CONTAINING PROTEIN"/>
    <property type="match status" value="1"/>
</dbReference>
<evidence type="ECO:0000256" key="1">
    <source>
        <dbReference type="ARBA" id="ARBA00007626"/>
    </source>
</evidence>
<dbReference type="OrthoDB" id="42736at2759"/>
<evidence type="ECO:0000256" key="2">
    <source>
        <dbReference type="PROSITE-ProRule" id="PRU00708"/>
    </source>
</evidence>
<accession>A0A5J4YM06</accession>
<evidence type="ECO:0000313" key="5">
    <source>
        <dbReference type="Proteomes" id="UP000324585"/>
    </source>
</evidence>
<feature type="repeat" description="PPR" evidence="2">
    <location>
        <begin position="204"/>
        <end position="238"/>
    </location>
</feature>
<dbReference type="PROSITE" id="PS51375">
    <property type="entry name" value="PPR"/>
    <property type="match status" value="1"/>
</dbReference>
<evidence type="ECO:0000313" key="4">
    <source>
        <dbReference type="EMBL" id="KAA8492466.1"/>
    </source>
</evidence>
<dbReference type="Gene3D" id="1.25.40.10">
    <property type="entry name" value="Tetratricopeptide repeat domain"/>
    <property type="match status" value="2"/>
</dbReference>
<dbReference type="AlphaFoldDB" id="A0A5J4YM06"/>
<comment type="similarity">
    <text evidence="1">Belongs to the PPR family. P subfamily.</text>
</comment>
<dbReference type="Proteomes" id="UP000324585">
    <property type="component" value="Unassembled WGS sequence"/>
</dbReference>
<dbReference type="Pfam" id="PF01535">
    <property type="entry name" value="PPR"/>
    <property type="match status" value="1"/>
</dbReference>
<sequence length="601" mass="66406">MQWARRSGISWPARRPPSAVGRATSDAAFGQARLLRGWTRSSGRMVGDLGHPFAILRGVATMSASRGAARSLPKRERNRFSSDEALHALVRTPKGLEDAVIELAMDPRNTRQLAFVYNFARREYQVVPTSTTVLSALRASARVEGMLNFARQVMEDAEAFMVPLNAAHYNSFFTILSKSHSGSEAYMWLLHAERRARRATDSVDTVGYSLVVQALAANGLIEKALNLLETMRRKYYKPTSACLSFVVDGLVESNRPRLAVDLLTRMAASGQYPQGHTVTHVLLGAARKNDVDAAILCLDMLTGSWSMNLNTDHLQSLLEVGGLEYLVQAAYTNHSRDLAERAWPFFEKFGGIPSRSAYASLIYLRGVSGDLKAALDLLVEYNTVRVNENTPSLTYEELIPFISGIASDERLVHALYAEILGRFGKMEQQDTQEGEHEGPQKTATQGNTLLEPLHCVILGYGFLRNIDNAFKVFDAISQTFLMKTESNTFACMMHACSLCGQARAVGPLLQEMRGLDLERTSSTVRWSASMNASTGRLDIAQRSIAAFTSGNRTLPQDTIHTVGTGARIVQEKSVLAKLLALRRRLNAPYVYPLIKFSMGDE</sequence>
<comment type="caution">
    <text evidence="4">The sequence shown here is derived from an EMBL/GenBank/DDBJ whole genome shotgun (WGS) entry which is preliminary data.</text>
</comment>
<dbReference type="PANTHER" id="PTHR46128">
    <property type="entry name" value="MITOCHONDRIAL GROUP I INTRON SPLICING FACTOR CCM1"/>
    <property type="match status" value="1"/>
</dbReference>
<feature type="region of interest" description="Disordered" evidence="3">
    <location>
        <begin position="1"/>
        <end position="23"/>
    </location>
</feature>
<gene>
    <name evidence="4" type="ORF">FVE85_7973</name>
</gene>
<name>A0A5J4YM06_PORPP</name>
<organism evidence="4 5">
    <name type="scientific">Porphyridium purpureum</name>
    <name type="common">Red alga</name>
    <name type="synonym">Porphyridium cruentum</name>
    <dbReference type="NCBI Taxonomy" id="35688"/>
    <lineage>
        <taxon>Eukaryota</taxon>
        <taxon>Rhodophyta</taxon>
        <taxon>Bangiophyceae</taxon>
        <taxon>Porphyridiales</taxon>
        <taxon>Porphyridiaceae</taxon>
        <taxon>Porphyridium</taxon>
    </lineage>
</organism>
<dbReference type="EMBL" id="VRMN01000009">
    <property type="protein sequence ID" value="KAA8492466.1"/>
    <property type="molecule type" value="Genomic_DNA"/>
</dbReference>
<dbReference type="InterPro" id="IPR050872">
    <property type="entry name" value="PPR_P_subfamily"/>
</dbReference>
<dbReference type="InterPro" id="IPR011990">
    <property type="entry name" value="TPR-like_helical_dom_sf"/>
</dbReference>